<dbReference type="SUPFAM" id="SSF50249">
    <property type="entry name" value="Nucleic acid-binding proteins"/>
    <property type="match status" value="1"/>
</dbReference>
<name>A0A8T2P200_9TELE</name>
<reference evidence="8" key="1">
    <citation type="thesis" date="2021" institute="BYU ScholarsArchive" country="Provo, UT, USA">
        <title>Applications of and Algorithms for Genome Assembly and Genomic Analyses with an Emphasis on Marine Teleosts.</title>
        <authorList>
            <person name="Pickett B.D."/>
        </authorList>
    </citation>
    <scope>NUCLEOTIDE SEQUENCE</scope>
    <source>
        <strain evidence="8">HI-2016</strain>
    </source>
</reference>
<keyword evidence="9" id="KW-1185">Reference proteome</keyword>
<dbReference type="Proteomes" id="UP000824540">
    <property type="component" value="Unassembled WGS sequence"/>
</dbReference>
<dbReference type="GO" id="GO:0003743">
    <property type="term" value="F:translation initiation factor activity"/>
    <property type="evidence" value="ECO:0007669"/>
    <property type="project" value="UniProtKB-UniRule"/>
</dbReference>
<dbReference type="PROSITE" id="PS50832">
    <property type="entry name" value="S1_IF1_TYPE"/>
    <property type="match status" value="1"/>
</dbReference>
<dbReference type="CDD" id="cd05792">
    <property type="entry name" value="S1_eIF1AD_like"/>
    <property type="match status" value="1"/>
</dbReference>
<sequence length="457" mass="51196">MSQATKRKHVVKEVLGDFVTPNESQQIVRVLGSPGNNLHEVVTAQGERFLVSMPTKFRKNIWIKRGDFVIVDPIEEGEKVKGEICFILYKDHIRHLQAAGSWPDGFAEDSSLAEQRAGQQQEEREEGEDEVDAALSDSEEDDSDLFVNTNRINYHYSESEEETDEDDDEDESIKGQEATMVDGIDPQPLETHAQVDVIDGKKIEKISQICIEPSGSILFAKEEEPAYYPPLPLQPFHKSISSPCPYSCQDGVVFAIPFDLKTVPQSTTIWTEVPEGAERLAPLVLCINGERGWKRETERIRYIWNHKYCNSQFRTTQFGSEDPGGDSRVEVPFKLQQLSHEVQVWRDYGPPTPHILVGICHGHEGVLHQVGDDNGGRAGHARLAVHQHSLPTLPLVADQASGQVVERQVSGDIDYKADVEAHQQLQVLSVPLISQEEEGQDGAEHSVLHIRGHRTLI</sequence>
<dbReference type="AlphaFoldDB" id="A0A8T2P200"/>
<feature type="compositionally biased region" description="Acidic residues" evidence="6">
    <location>
        <begin position="159"/>
        <end position="171"/>
    </location>
</feature>
<evidence type="ECO:0000313" key="9">
    <source>
        <dbReference type="Proteomes" id="UP000824540"/>
    </source>
</evidence>
<dbReference type="Gene3D" id="2.40.50.140">
    <property type="entry name" value="Nucleic acid-binding proteins"/>
    <property type="match status" value="1"/>
</dbReference>
<gene>
    <name evidence="8" type="ORF">JZ751_006785</name>
</gene>
<evidence type="ECO:0000256" key="6">
    <source>
        <dbReference type="SAM" id="MobiDB-lite"/>
    </source>
</evidence>
<dbReference type="InterPro" id="IPR012340">
    <property type="entry name" value="NA-bd_OB-fold"/>
</dbReference>
<evidence type="ECO:0000259" key="7">
    <source>
        <dbReference type="PROSITE" id="PS50832"/>
    </source>
</evidence>
<protein>
    <recommendedName>
        <fullName evidence="2">Probable RNA-binding protein EIF1AD</fullName>
    </recommendedName>
    <alternativeName>
        <fullName evidence="4">Eukaryotic translation initiation factor 1A domain-containing protein</fullName>
    </alternativeName>
</protein>
<dbReference type="GO" id="GO:0005634">
    <property type="term" value="C:nucleus"/>
    <property type="evidence" value="ECO:0007669"/>
    <property type="project" value="TreeGrafter"/>
</dbReference>
<dbReference type="EMBL" id="JAFBMS010000015">
    <property type="protein sequence ID" value="KAG9346474.1"/>
    <property type="molecule type" value="Genomic_DNA"/>
</dbReference>
<evidence type="ECO:0000256" key="3">
    <source>
        <dbReference type="ARBA" id="ARBA00022884"/>
    </source>
</evidence>
<accession>A0A8T2P200</accession>
<evidence type="ECO:0000256" key="2">
    <source>
        <dbReference type="ARBA" id="ARBA00020989"/>
    </source>
</evidence>
<keyword evidence="5" id="KW-0396">Initiation factor</keyword>
<dbReference type="GO" id="GO:0003723">
    <property type="term" value="F:RNA binding"/>
    <property type="evidence" value="ECO:0007669"/>
    <property type="project" value="UniProtKB-KW"/>
</dbReference>
<keyword evidence="3" id="KW-0694">RNA-binding</keyword>
<feature type="domain" description="S1-like" evidence="7">
    <location>
        <begin position="5"/>
        <end position="89"/>
    </location>
</feature>
<dbReference type="InterPro" id="IPR039294">
    <property type="entry name" value="EIF1AD"/>
</dbReference>
<proteinExistence type="inferred from homology"/>
<dbReference type="InterPro" id="IPR006196">
    <property type="entry name" value="RNA-binding_domain_S1_IF1"/>
</dbReference>
<comment type="similarity">
    <text evidence="1">Belongs to the EIF1AD family.</text>
</comment>
<evidence type="ECO:0000256" key="4">
    <source>
        <dbReference type="ARBA" id="ARBA00031998"/>
    </source>
</evidence>
<keyword evidence="5" id="KW-0648">Protein biosynthesis</keyword>
<feature type="region of interest" description="Disordered" evidence="6">
    <location>
        <begin position="105"/>
        <end position="173"/>
    </location>
</feature>
<evidence type="ECO:0000313" key="8">
    <source>
        <dbReference type="EMBL" id="KAG9346474.1"/>
    </source>
</evidence>
<dbReference type="SMART" id="SM00652">
    <property type="entry name" value="eIF1a"/>
    <property type="match status" value="1"/>
</dbReference>
<evidence type="ECO:0000256" key="1">
    <source>
        <dbReference type="ARBA" id="ARBA00007340"/>
    </source>
</evidence>
<dbReference type="Pfam" id="PF01176">
    <property type="entry name" value="eIF-1a"/>
    <property type="match status" value="1"/>
</dbReference>
<dbReference type="InterPro" id="IPR001253">
    <property type="entry name" value="TIF_eIF-1A"/>
</dbReference>
<organism evidence="8 9">
    <name type="scientific">Albula glossodonta</name>
    <name type="common">roundjaw bonefish</name>
    <dbReference type="NCBI Taxonomy" id="121402"/>
    <lineage>
        <taxon>Eukaryota</taxon>
        <taxon>Metazoa</taxon>
        <taxon>Chordata</taxon>
        <taxon>Craniata</taxon>
        <taxon>Vertebrata</taxon>
        <taxon>Euteleostomi</taxon>
        <taxon>Actinopterygii</taxon>
        <taxon>Neopterygii</taxon>
        <taxon>Teleostei</taxon>
        <taxon>Albuliformes</taxon>
        <taxon>Albulidae</taxon>
        <taxon>Albula</taxon>
    </lineage>
</organism>
<dbReference type="OrthoDB" id="1738325at2759"/>
<feature type="compositionally biased region" description="Acidic residues" evidence="6">
    <location>
        <begin position="123"/>
        <end position="144"/>
    </location>
</feature>
<comment type="caution">
    <text evidence="8">The sequence shown here is derived from an EMBL/GenBank/DDBJ whole genome shotgun (WGS) entry which is preliminary data.</text>
</comment>
<dbReference type="PANTHER" id="PTHR21641:SF0">
    <property type="entry name" value="RNA-BINDING PROTEIN EIF1AD-RELATED"/>
    <property type="match status" value="1"/>
</dbReference>
<evidence type="ECO:0000256" key="5">
    <source>
        <dbReference type="PROSITE-ProRule" id="PRU00181"/>
    </source>
</evidence>
<dbReference type="PANTHER" id="PTHR21641">
    <property type="entry name" value="TRANSLATION INITIATION FACTOR-RELATED"/>
    <property type="match status" value="1"/>
</dbReference>